<dbReference type="Proteomes" id="UP000023561">
    <property type="component" value="Unassembled WGS sequence"/>
</dbReference>
<dbReference type="InterPro" id="IPR025029">
    <property type="entry name" value="DUF3918"/>
</dbReference>
<gene>
    <name evidence="1" type="ORF">GCA01S_001_01220</name>
</gene>
<protein>
    <recommendedName>
        <fullName evidence="3">DUF3918 domain-containing protein</fullName>
    </recommendedName>
</protein>
<keyword evidence="2" id="KW-1185">Reference proteome</keyword>
<name>A0A023D9Y6_9BACL</name>
<evidence type="ECO:0000313" key="2">
    <source>
        <dbReference type="Proteomes" id="UP000023561"/>
    </source>
</evidence>
<dbReference type="EMBL" id="BAWO01000001">
    <property type="protein sequence ID" value="GAJ38175.1"/>
    <property type="molecule type" value="Genomic_DNA"/>
</dbReference>
<organism evidence="1 2">
    <name type="scientific">Parageobacillus caldoxylosilyticus NBRC 107762</name>
    <dbReference type="NCBI Taxonomy" id="1220594"/>
    <lineage>
        <taxon>Bacteria</taxon>
        <taxon>Bacillati</taxon>
        <taxon>Bacillota</taxon>
        <taxon>Bacilli</taxon>
        <taxon>Bacillales</taxon>
        <taxon>Anoxybacillaceae</taxon>
        <taxon>Saccharococcus</taxon>
    </lineage>
</organism>
<sequence length="44" mass="5150">MNRTMTSLLALGLGVAAYRVAQRNNWMNNRTMKKMQRRLARAVR</sequence>
<dbReference type="OrthoDB" id="2919648at2"/>
<comment type="caution">
    <text evidence="1">The sequence shown here is derived from an EMBL/GenBank/DDBJ whole genome shotgun (WGS) entry which is preliminary data.</text>
</comment>
<proteinExistence type="predicted"/>
<dbReference type="RefSeq" id="WP_017435573.1">
    <property type="nucleotide sequence ID" value="NZ_BAWO01000001.1"/>
</dbReference>
<reference evidence="1 2" key="1">
    <citation type="submission" date="2014-04" db="EMBL/GenBank/DDBJ databases">
        <title>Whole genome shotgun sequence of Geobacillus caldoxylosilyticus NBRC 107762.</title>
        <authorList>
            <person name="Hosoyama A."/>
            <person name="Hosoyama Y."/>
            <person name="Katano-Makiyama Y."/>
            <person name="Tsuchikane K."/>
            <person name="Ohji S."/>
            <person name="Ichikawa N."/>
            <person name="Yamazoe A."/>
            <person name="Fujita N."/>
        </authorList>
    </citation>
    <scope>NUCLEOTIDE SEQUENCE [LARGE SCALE GENOMIC DNA]</scope>
    <source>
        <strain evidence="1 2">NBRC 107762</strain>
    </source>
</reference>
<accession>A0A023D9Y6</accession>
<dbReference type="GeneID" id="301193845"/>
<dbReference type="Pfam" id="PF13056">
    <property type="entry name" value="DUF3918"/>
    <property type="match status" value="1"/>
</dbReference>
<evidence type="ECO:0008006" key="3">
    <source>
        <dbReference type="Google" id="ProtNLM"/>
    </source>
</evidence>
<evidence type="ECO:0000313" key="1">
    <source>
        <dbReference type="EMBL" id="GAJ38175.1"/>
    </source>
</evidence>
<dbReference type="AlphaFoldDB" id="A0A023D9Y6"/>